<evidence type="ECO:0000313" key="2">
    <source>
        <dbReference type="Proteomes" id="UP000664698"/>
    </source>
</evidence>
<evidence type="ECO:0008006" key="3">
    <source>
        <dbReference type="Google" id="ProtNLM"/>
    </source>
</evidence>
<sequence>MKKLLILFSFLMALHLVACTYYGCIQLTAEDLVENNPIQEFLEKEVKMLHDYMIPSFSLEHPFLKADSTFYFAKNSNGFSSYVQEIHVPPPNFFQVIS</sequence>
<name>A0ABS3BJW2_9BACT</name>
<dbReference type="RefSeq" id="WP_206567552.1">
    <property type="nucleotide sequence ID" value="NZ_JAFKCW010000001.1"/>
</dbReference>
<proteinExistence type="predicted"/>
<dbReference type="EMBL" id="JAFKCW010000001">
    <property type="protein sequence ID" value="MBN7799562.1"/>
    <property type="molecule type" value="Genomic_DNA"/>
</dbReference>
<protein>
    <recommendedName>
        <fullName evidence="3">Lipoprotein</fullName>
    </recommendedName>
</protein>
<reference evidence="1 2" key="1">
    <citation type="submission" date="2021-03" db="EMBL/GenBank/DDBJ databases">
        <title>novel species isolated from a fishpond in China.</title>
        <authorList>
            <person name="Lu H."/>
            <person name="Cai Z."/>
        </authorList>
    </citation>
    <scope>NUCLEOTIDE SEQUENCE [LARGE SCALE GENOMIC DNA]</scope>
    <source>
        <strain evidence="1 2">JCM 31546</strain>
    </source>
</reference>
<organism evidence="1 2">
    <name type="scientific">Algoriphagus aestuariicola</name>
    <dbReference type="NCBI Taxonomy" id="1852016"/>
    <lineage>
        <taxon>Bacteria</taxon>
        <taxon>Pseudomonadati</taxon>
        <taxon>Bacteroidota</taxon>
        <taxon>Cytophagia</taxon>
        <taxon>Cytophagales</taxon>
        <taxon>Cyclobacteriaceae</taxon>
        <taxon>Algoriphagus</taxon>
    </lineage>
</organism>
<dbReference type="Proteomes" id="UP000664698">
    <property type="component" value="Unassembled WGS sequence"/>
</dbReference>
<accession>A0ABS3BJW2</accession>
<keyword evidence="2" id="KW-1185">Reference proteome</keyword>
<evidence type="ECO:0000313" key="1">
    <source>
        <dbReference type="EMBL" id="MBN7799562.1"/>
    </source>
</evidence>
<gene>
    <name evidence="1" type="ORF">J0A67_01750</name>
</gene>
<comment type="caution">
    <text evidence="1">The sequence shown here is derived from an EMBL/GenBank/DDBJ whole genome shotgun (WGS) entry which is preliminary data.</text>
</comment>